<dbReference type="InterPro" id="IPR023885">
    <property type="entry name" value="4Fe4S-binding_SPASM_dom"/>
</dbReference>
<dbReference type="AlphaFoldDB" id="A0A0F9FQK9"/>
<dbReference type="EMBL" id="LAZR01031595">
    <property type="protein sequence ID" value="KKL53302.1"/>
    <property type="molecule type" value="Genomic_DNA"/>
</dbReference>
<dbReference type="Pfam" id="PF13186">
    <property type="entry name" value="SPASM"/>
    <property type="match status" value="1"/>
</dbReference>
<evidence type="ECO:0000313" key="2">
    <source>
        <dbReference type="EMBL" id="KKL53302.1"/>
    </source>
</evidence>
<reference evidence="2" key="1">
    <citation type="journal article" date="2015" name="Nature">
        <title>Complex archaea that bridge the gap between prokaryotes and eukaryotes.</title>
        <authorList>
            <person name="Spang A."/>
            <person name="Saw J.H."/>
            <person name="Jorgensen S.L."/>
            <person name="Zaremba-Niedzwiedzka K."/>
            <person name="Martijn J."/>
            <person name="Lind A.E."/>
            <person name="van Eijk R."/>
            <person name="Schleper C."/>
            <person name="Guy L."/>
            <person name="Ettema T.J."/>
        </authorList>
    </citation>
    <scope>NUCLEOTIDE SEQUENCE</scope>
</reference>
<organism evidence="2">
    <name type="scientific">marine sediment metagenome</name>
    <dbReference type="NCBI Taxonomy" id="412755"/>
    <lineage>
        <taxon>unclassified sequences</taxon>
        <taxon>metagenomes</taxon>
        <taxon>ecological metagenomes</taxon>
    </lineage>
</organism>
<name>A0A0F9FQK9_9ZZZZ</name>
<evidence type="ECO:0000259" key="1">
    <source>
        <dbReference type="Pfam" id="PF13186"/>
    </source>
</evidence>
<dbReference type="InterPro" id="IPR058240">
    <property type="entry name" value="rSAM_sf"/>
</dbReference>
<accession>A0A0F9FQK9</accession>
<dbReference type="CDD" id="cd21109">
    <property type="entry name" value="SPASM"/>
    <property type="match status" value="1"/>
</dbReference>
<dbReference type="Gene3D" id="3.20.20.70">
    <property type="entry name" value="Aldolase class I"/>
    <property type="match status" value="1"/>
</dbReference>
<comment type="caution">
    <text evidence="2">The sequence shown here is derived from an EMBL/GenBank/DDBJ whole genome shotgun (WGS) entry which is preliminary data.</text>
</comment>
<sequence length="234" mass="27084">IDGSTPENYYNVKKIDFQNIMVNLRDFIQIRKKLNINVPLNVLVLSLHKYTHTIRNSFGFLPSKVKNSNLAGIPDDFVIVKKQLEDILDEKKDKIIESSVIGWAEREKINIKDLRYKKFKCPNLHRIKTEAFIAPDGTWYACCLDSNNELVLGNILALSINEIYFSIKRKDLIESLSKKQFREIGGPCKTVNCCQNLSVTNKTIKGRISNIIKFILKKLNLDKSTKMMIEKYFH</sequence>
<feature type="non-terminal residue" evidence="2">
    <location>
        <position position="1"/>
    </location>
</feature>
<feature type="domain" description="4Fe4S-binding SPASM" evidence="1">
    <location>
        <begin position="126"/>
        <end position="189"/>
    </location>
</feature>
<dbReference type="InterPro" id="IPR013785">
    <property type="entry name" value="Aldolase_TIM"/>
</dbReference>
<dbReference type="SUPFAM" id="SSF102114">
    <property type="entry name" value="Radical SAM enzymes"/>
    <property type="match status" value="1"/>
</dbReference>
<proteinExistence type="predicted"/>
<gene>
    <name evidence="2" type="ORF">LCGC14_2276790</name>
</gene>
<protein>
    <recommendedName>
        <fullName evidence="1">4Fe4S-binding SPASM domain-containing protein</fullName>
    </recommendedName>
</protein>